<name>A0AA86NI89_9EUKA</name>
<evidence type="ECO:0000256" key="9">
    <source>
        <dbReference type="SAM" id="Phobius"/>
    </source>
</evidence>
<evidence type="ECO:0000313" key="10">
    <source>
        <dbReference type="EMBL" id="CAI9920434.1"/>
    </source>
</evidence>
<keyword evidence="4" id="KW-0460">Magnesium</keyword>
<dbReference type="PANTHER" id="PTHR13890:SF0">
    <property type="entry name" value="MAGNESIUM TRANSPORTER MRS2 HOMOLOG, MITOCHONDRIAL"/>
    <property type="match status" value="1"/>
</dbReference>
<evidence type="ECO:0000256" key="3">
    <source>
        <dbReference type="ARBA" id="ARBA00022692"/>
    </source>
</evidence>
<keyword evidence="14" id="KW-1185">Reference proteome</keyword>
<dbReference type="AlphaFoldDB" id="A0AA86NI89"/>
<reference evidence="12 14" key="2">
    <citation type="submission" date="2024-07" db="EMBL/GenBank/DDBJ databases">
        <authorList>
            <person name="Akdeniz Z."/>
        </authorList>
    </citation>
    <scope>NUCLEOTIDE SEQUENCE [LARGE SCALE GENOMIC DNA]</scope>
</reference>
<evidence type="ECO:0000313" key="11">
    <source>
        <dbReference type="EMBL" id="CAI9920744.1"/>
    </source>
</evidence>
<proteinExistence type="predicted"/>
<sequence>MNQDYTLIQTFEYSKNQIKDNGTSSIGRTKAANKYNINMRDFRQLLIDVSLVEPRKQVLIVSISVINMLVCPNKVHIFSTKDSQSFINQFQQLFKQADSFDSFELKCLESLLIFVNEDFTAQLNQIERVISQTSVQTNQSVLAQQRQLVTTHLNDISRAIDSLMLLMDEEDDVVALSFSNQSVMPQYQTKQIPQPPPTLTYIQEQEASSSDSSSQSNNDQLVISATSLQEFIESYLYSLHSLQIKAQFIESQIHSIFDVIQLKLGSKRNTILMFAVFMELLTTAIAITNLVGVVFGSNILNFWFADPPGPNSTGSSIDFWSLSGIFIGSGIVYSIVMWAWFKIQMRKLK</sequence>
<feature type="transmembrane region" description="Helical" evidence="9">
    <location>
        <begin position="271"/>
        <end position="299"/>
    </location>
</feature>
<evidence type="ECO:0000256" key="7">
    <source>
        <dbReference type="ARBA" id="ARBA00023065"/>
    </source>
</evidence>
<keyword evidence="8 9" id="KW-0472">Membrane</keyword>
<evidence type="ECO:0000256" key="8">
    <source>
        <dbReference type="ARBA" id="ARBA00023136"/>
    </source>
</evidence>
<evidence type="ECO:0000256" key="4">
    <source>
        <dbReference type="ARBA" id="ARBA00022842"/>
    </source>
</evidence>
<dbReference type="GO" id="GO:0016020">
    <property type="term" value="C:membrane"/>
    <property type="evidence" value="ECO:0007669"/>
    <property type="project" value="UniProtKB-SubCell"/>
</dbReference>
<keyword evidence="7" id="KW-0406">Ion transport</keyword>
<organism evidence="10">
    <name type="scientific">Hexamita inflata</name>
    <dbReference type="NCBI Taxonomy" id="28002"/>
    <lineage>
        <taxon>Eukaryota</taxon>
        <taxon>Metamonada</taxon>
        <taxon>Diplomonadida</taxon>
        <taxon>Hexamitidae</taxon>
        <taxon>Hexamitinae</taxon>
        <taxon>Hexamita</taxon>
    </lineage>
</organism>
<protein>
    <submittedName>
        <fullName evidence="10">Transmembrane domain-containing protein</fullName>
    </submittedName>
    <submittedName>
        <fullName evidence="12">Transmembrane_domain-containing protein</fullName>
    </submittedName>
</protein>
<evidence type="ECO:0000256" key="5">
    <source>
        <dbReference type="ARBA" id="ARBA00022946"/>
    </source>
</evidence>
<dbReference type="GO" id="GO:0015095">
    <property type="term" value="F:magnesium ion transmembrane transporter activity"/>
    <property type="evidence" value="ECO:0007669"/>
    <property type="project" value="TreeGrafter"/>
</dbReference>
<keyword evidence="5" id="KW-0809">Transit peptide</keyword>
<keyword evidence="2" id="KW-0813">Transport</keyword>
<dbReference type="EMBL" id="CAXDID020000234">
    <property type="protein sequence ID" value="CAL6061233.1"/>
    <property type="molecule type" value="Genomic_DNA"/>
</dbReference>
<gene>
    <name evidence="12" type="ORF">HINF_LOCUS49607</name>
    <name evidence="13" type="ORF">HINF_LOCUS69427</name>
    <name evidence="10" type="ORF">HINF_LOCUS8079</name>
    <name evidence="11" type="ORF">HINF_LOCUS8389</name>
</gene>
<feature type="transmembrane region" description="Helical" evidence="9">
    <location>
        <begin position="319"/>
        <end position="341"/>
    </location>
</feature>
<accession>A0AA86NI89</accession>
<dbReference type="PANTHER" id="PTHR13890">
    <property type="entry name" value="RNA SPLICING PROTEIN MRS2, MITOCHONDRIAL"/>
    <property type="match status" value="1"/>
</dbReference>
<evidence type="ECO:0000256" key="2">
    <source>
        <dbReference type="ARBA" id="ARBA00022448"/>
    </source>
</evidence>
<comment type="subcellular location">
    <subcellularLocation>
        <location evidence="1">Membrane</location>
        <topology evidence="1">Multi-pass membrane protein</topology>
    </subcellularLocation>
</comment>
<evidence type="ECO:0000256" key="6">
    <source>
        <dbReference type="ARBA" id="ARBA00022989"/>
    </source>
</evidence>
<dbReference type="EMBL" id="CATOUU010000200">
    <property type="protein sequence ID" value="CAI9920434.1"/>
    <property type="molecule type" value="Genomic_DNA"/>
</dbReference>
<dbReference type="Gene3D" id="1.20.58.340">
    <property type="entry name" value="Magnesium transport protein CorA, transmembrane region"/>
    <property type="match status" value="1"/>
</dbReference>
<evidence type="ECO:0000313" key="12">
    <source>
        <dbReference type="EMBL" id="CAL6061233.1"/>
    </source>
</evidence>
<evidence type="ECO:0000256" key="1">
    <source>
        <dbReference type="ARBA" id="ARBA00004141"/>
    </source>
</evidence>
<evidence type="ECO:0000313" key="14">
    <source>
        <dbReference type="Proteomes" id="UP001642409"/>
    </source>
</evidence>
<comment type="caution">
    <text evidence="10">The sequence shown here is derived from an EMBL/GenBank/DDBJ whole genome shotgun (WGS) entry which is preliminary data.</text>
</comment>
<reference evidence="10" key="1">
    <citation type="submission" date="2023-06" db="EMBL/GenBank/DDBJ databases">
        <authorList>
            <person name="Kurt Z."/>
        </authorList>
    </citation>
    <scope>NUCLEOTIDE SEQUENCE</scope>
</reference>
<keyword evidence="3 9" id="KW-0812">Transmembrane</keyword>
<dbReference type="EMBL" id="CATOUU010000203">
    <property type="protein sequence ID" value="CAI9920744.1"/>
    <property type="molecule type" value="Genomic_DNA"/>
</dbReference>
<dbReference type="Pfam" id="PF22099">
    <property type="entry name" value="MRS2-like"/>
    <property type="match status" value="1"/>
</dbReference>
<dbReference type="Proteomes" id="UP001642409">
    <property type="component" value="Unassembled WGS sequence"/>
</dbReference>
<dbReference type="EMBL" id="CAXDID020000505">
    <property type="protein sequence ID" value="CAL6098057.1"/>
    <property type="molecule type" value="Genomic_DNA"/>
</dbReference>
<evidence type="ECO:0000313" key="13">
    <source>
        <dbReference type="EMBL" id="CAL6098057.1"/>
    </source>
</evidence>
<dbReference type="InterPro" id="IPR039204">
    <property type="entry name" value="MRS2-like"/>
</dbReference>
<keyword evidence="6 9" id="KW-1133">Transmembrane helix</keyword>